<evidence type="ECO:0000256" key="8">
    <source>
        <dbReference type="ARBA" id="ARBA00022840"/>
    </source>
</evidence>
<dbReference type="KEGG" id="aten:116307542"/>
<dbReference type="GO" id="GO:0005737">
    <property type="term" value="C:cytoplasm"/>
    <property type="evidence" value="ECO:0007669"/>
    <property type="project" value="TreeGrafter"/>
</dbReference>
<keyword evidence="16" id="KW-1185">Reference proteome</keyword>
<dbReference type="InterPro" id="IPR017441">
    <property type="entry name" value="Protein_kinase_ATP_BS"/>
</dbReference>
<proteinExistence type="inferred from homology"/>
<evidence type="ECO:0000256" key="11">
    <source>
        <dbReference type="ARBA" id="ARBA00048679"/>
    </source>
</evidence>
<accession>A0A6P8J1A4</accession>
<dbReference type="GeneID" id="116307542"/>
<keyword evidence="9" id="KW-1035">Host cytoplasm</keyword>
<comment type="subcellular location">
    <subcellularLocation>
        <location evidence="1">Host cytoplasm</location>
    </subcellularLocation>
</comment>
<comment type="similarity">
    <text evidence="13">Belongs to the protein kinase superfamily.</text>
</comment>
<dbReference type="Proteomes" id="UP000515163">
    <property type="component" value="Unplaced"/>
</dbReference>
<evidence type="ECO:0000259" key="15">
    <source>
        <dbReference type="PROSITE" id="PS50011"/>
    </source>
</evidence>
<keyword evidence="5" id="KW-0808">Transferase</keyword>
<dbReference type="EC" id="2.7.11.1" evidence="2"/>
<dbReference type="RefSeq" id="XP_031573681.1">
    <property type="nucleotide sequence ID" value="XM_031717821.1"/>
</dbReference>
<dbReference type="InterPro" id="IPR011009">
    <property type="entry name" value="Kinase-like_dom_sf"/>
</dbReference>
<gene>
    <name evidence="17" type="primary">LOC116307542</name>
</gene>
<dbReference type="InterPro" id="IPR051138">
    <property type="entry name" value="PIM_Ser/Thr_kinase"/>
</dbReference>
<comment type="catalytic activity">
    <reaction evidence="10">
        <text>L-threonyl-[protein] + ATP = O-phospho-L-threonyl-[protein] + ADP + H(+)</text>
        <dbReference type="Rhea" id="RHEA:46608"/>
        <dbReference type="Rhea" id="RHEA-COMP:11060"/>
        <dbReference type="Rhea" id="RHEA-COMP:11605"/>
        <dbReference type="ChEBI" id="CHEBI:15378"/>
        <dbReference type="ChEBI" id="CHEBI:30013"/>
        <dbReference type="ChEBI" id="CHEBI:30616"/>
        <dbReference type="ChEBI" id="CHEBI:61977"/>
        <dbReference type="ChEBI" id="CHEBI:456216"/>
        <dbReference type="EC" id="2.7.11.1"/>
    </reaction>
</comment>
<dbReference type="PANTHER" id="PTHR22984:SF25">
    <property type="entry name" value="PROTEIN KINASE DOMAIN-CONTAINING PROTEIN"/>
    <property type="match status" value="1"/>
</dbReference>
<evidence type="ECO:0000256" key="5">
    <source>
        <dbReference type="ARBA" id="ARBA00022679"/>
    </source>
</evidence>
<keyword evidence="8 12" id="KW-0067">ATP-binding</keyword>
<dbReference type="PANTHER" id="PTHR22984">
    <property type="entry name" value="SERINE/THREONINE-PROTEIN KINASE PIM"/>
    <property type="match status" value="1"/>
</dbReference>
<feature type="compositionally biased region" description="Basic and acidic residues" evidence="14">
    <location>
        <begin position="12"/>
        <end position="31"/>
    </location>
</feature>
<evidence type="ECO:0000256" key="2">
    <source>
        <dbReference type="ARBA" id="ARBA00012513"/>
    </source>
</evidence>
<evidence type="ECO:0000256" key="13">
    <source>
        <dbReference type="RuleBase" id="RU000304"/>
    </source>
</evidence>
<evidence type="ECO:0000256" key="4">
    <source>
        <dbReference type="ARBA" id="ARBA00022527"/>
    </source>
</evidence>
<evidence type="ECO:0000256" key="3">
    <source>
        <dbReference type="ARBA" id="ARBA00016885"/>
    </source>
</evidence>
<evidence type="ECO:0000256" key="14">
    <source>
        <dbReference type="SAM" id="MobiDB-lite"/>
    </source>
</evidence>
<dbReference type="PROSITE" id="PS50011">
    <property type="entry name" value="PROTEIN_KINASE_DOM"/>
    <property type="match status" value="1"/>
</dbReference>
<dbReference type="Gene3D" id="1.10.510.10">
    <property type="entry name" value="Transferase(Phosphotransferase) domain 1"/>
    <property type="match status" value="1"/>
</dbReference>
<reference evidence="17" key="1">
    <citation type="submission" date="2025-08" db="UniProtKB">
        <authorList>
            <consortium name="RefSeq"/>
        </authorList>
    </citation>
    <scope>IDENTIFICATION</scope>
    <source>
        <tissue evidence="17">Tentacle</tissue>
    </source>
</reference>
<keyword evidence="6 12" id="KW-0547">Nucleotide-binding</keyword>
<dbReference type="GO" id="GO:0005524">
    <property type="term" value="F:ATP binding"/>
    <property type="evidence" value="ECO:0007669"/>
    <property type="project" value="UniProtKB-UniRule"/>
</dbReference>
<feature type="compositionally biased region" description="Polar residues" evidence="14">
    <location>
        <begin position="46"/>
        <end position="76"/>
    </location>
</feature>
<comment type="catalytic activity">
    <reaction evidence="11">
        <text>L-seryl-[protein] + ATP = O-phospho-L-seryl-[protein] + ADP + H(+)</text>
        <dbReference type="Rhea" id="RHEA:17989"/>
        <dbReference type="Rhea" id="RHEA-COMP:9863"/>
        <dbReference type="Rhea" id="RHEA-COMP:11604"/>
        <dbReference type="ChEBI" id="CHEBI:15378"/>
        <dbReference type="ChEBI" id="CHEBI:29999"/>
        <dbReference type="ChEBI" id="CHEBI:30616"/>
        <dbReference type="ChEBI" id="CHEBI:83421"/>
        <dbReference type="ChEBI" id="CHEBI:456216"/>
        <dbReference type="EC" id="2.7.11.1"/>
    </reaction>
</comment>
<evidence type="ECO:0000256" key="12">
    <source>
        <dbReference type="PROSITE-ProRule" id="PRU10141"/>
    </source>
</evidence>
<evidence type="ECO:0000313" key="17">
    <source>
        <dbReference type="RefSeq" id="XP_031573681.1"/>
    </source>
</evidence>
<feature type="domain" description="Protein kinase" evidence="15">
    <location>
        <begin position="106"/>
        <end position="357"/>
    </location>
</feature>
<dbReference type="InParanoid" id="A0A6P8J1A4"/>
<dbReference type="InterPro" id="IPR000719">
    <property type="entry name" value="Prot_kinase_dom"/>
</dbReference>
<dbReference type="PROSITE" id="PS00107">
    <property type="entry name" value="PROTEIN_KINASE_ATP"/>
    <property type="match status" value="1"/>
</dbReference>
<protein>
    <recommendedName>
        <fullName evidence="3">Serine/threonine-protein kinase 1</fullName>
        <ecNumber evidence="2">2.7.11.1</ecNumber>
    </recommendedName>
</protein>
<evidence type="ECO:0000313" key="16">
    <source>
        <dbReference type="Proteomes" id="UP000515163"/>
    </source>
</evidence>
<organism evidence="16 17">
    <name type="scientific">Actinia tenebrosa</name>
    <name type="common">Australian red waratah sea anemone</name>
    <dbReference type="NCBI Taxonomy" id="6105"/>
    <lineage>
        <taxon>Eukaryota</taxon>
        <taxon>Metazoa</taxon>
        <taxon>Cnidaria</taxon>
        <taxon>Anthozoa</taxon>
        <taxon>Hexacorallia</taxon>
        <taxon>Actiniaria</taxon>
        <taxon>Actiniidae</taxon>
        <taxon>Actinia</taxon>
    </lineage>
</organism>
<dbReference type="OrthoDB" id="193931at2759"/>
<sequence length="377" mass="43410">MSQVQKTTLKRRLSELQEQRSHEHESPEKVVVKSQPGQSKCEAFPATNTCTRPQAEKNIQPQNVNTGNEETQQNKVATPENDIKQRRIIRACRASESRKRMFFRRFSQEDIIGEGAFGKVYAGIRKKDGLPVAIKYIPLKKAKLIQDGPIRRVPAEVYFQRQVNHPNTIKFLEHHYFDHHFVVITERPNKCVDLFDFLNAFGEVLSEDEARPIFREVLEAVMHLDERGILHNDIKSENILMDITDGGRVKLIDFGLATHVSEEPIKSFSGTPHFCPPEFHTDGQYDGRKATIWSLGCFLYDLLMGATPFNNAEQAATKSARLSQHFSEDLFEFIGMMLRRDPADRVSLQQLMQHQWLQPAYEPQQSTLRTYRLLEGC</sequence>
<dbReference type="SMART" id="SM00220">
    <property type="entry name" value="S_TKc"/>
    <property type="match status" value="1"/>
</dbReference>
<evidence type="ECO:0000256" key="1">
    <source>
        <dbReference type="ARBA" id="ARBA00004192"/>
    </source>
</evidence>
<dbReference type="Pfam" id="PF00069">
    <property type="entry name" value="Pkinase"/>
    <property type="match status" value="1"/>
</dbReference>
<evidence type="ECO:0000256" key="10">
    <source>
        <dbReference type="ARBA" id="ARBA00047899"/>
    </source>
</evidence>
<dbReference type="SUPFAM" id="SSF56112">
    <property type="entry name" value="Protein kinase-like (PK-like)"/>
    <property type="match status" value="1"/>
</dbReference>
<dbReference type="InterPro" id="IPR008271">
    <property type="entry name" value="Ser/Thr_kinase_AS"/>
</dbReference>
<dbReference type="GO" id="GO:0030430">
    <property type="term" value="C:host cell cytoplasm"/>
    <property type="evidence" value="ECO:0007669"/>
    <property type="project" value="UniProtKB-SubCell"/>
</dbReference>
<feature type="region of interest" description="Disordered" evidence="14">
    <location>
        <begin position="1"/>
        <end position="78"/>
    </location>
</feature>
<dbReference type="Gene3D" id="3.30.200.20">
    <property type="entry name" value="Phosphorylase Kinase, domain 1"/>
    <property type="match status" value="1"/>
</dbReference>
<dbReference type="PROSITE" id="PS00108">
    <property type="entry name" value="PROTEIN_KINASE_ST"/>
    <property type="match status" value="1"/>
</dbReference>
<evidence type="ECO:0000256" key="6">
    <source>
        <dbReference type="ARBA" id="ARBA00022741"/>
    </source>
</evidence>
<evidence type="ECO:0000256" key="9">
    <source>
        <dbReference type="ARBA" id="ARBA00023200"/>
    </source>
</evidence>
<keyword evidence="7" id="KW-0418">Kinase</keyword>
<feature type="binding site" evidence="12">
    <location>
        <position position="140"/>
    </location>
    <ligand>
        <name>ATP</name>
        <dbReference type="ChEBI" id="CHEBI:30616"/>
    </ligand>
</feature>
<evidence type="ECO:0000256" key="7">
    <source>
        <dbReference type="ARBA" id="ARBA00022777"/>
    </source>
</evidence>
<dbReference type="GO" id="GO:0004674">
    <property type="term" value="F:protein serine/threonine kinase activity"/>
    <property type="evidence" value="ECO:0007669"/>
    <property type="project" value="UniProtKB-KW"/>
</dbReference>
<dbReference type="AlphaFoldDB" id="A0A6P8J1A4"/>
<name>A0A6P8J1A4_ACTTE</name>
<keyword evidence="4 13" id="KW-0723">Serine/threonine-protein kinase</keyword>